<feature type="domain" description="EamA" evidence="8">
    <location>
        <begin position="9"/>
        <end position="140"/>
    </location>
</feature>
<feature type="transmembrane region" description="Helical" evidence="7">
    <location>
        <begin position="93"/>
        <end position="114"/>
    </location>
</feature>
<dbReference type="InterPro" id="IPR050638">
    <property type="entry name" value="AA-Vitamin_Transporters"/>
</dbReference>
<evidence type="ECO:0000256" key="2">
    <source>
        <dbReference type="ARBA" id="ARBA00007362"/>
    </source>
</evidence>
<feature type="transmembrane region" description="Helical" evidence="7">
    <location>
        <begin position="126"/>
        <end position="146"/>
    </location>
</feature>
<feature type="transmembrane region" description="Helical" evidence="7">
    <location>
        <begin position="37"/>
        <end position="56"/>
    </location>
</feature>
<reference evidence="9 10" key="1">
    <citation type="submission" date="2015-09" db="EMBL/GenBank/DDBJ databases">
        <title>Genome sequencing project for genomic taxonomy and phylogenomics of Bacillus-like bacteria.</title>
        <authorList>
            <person name="Liu B."/>
            <person name="Wang J."/>
            <person name="Zhu Y."/>
            <person name="Liu G."/>
            <person name="Chen Q."/>
            <person name="Chen Z."/>
            <person name="Lan J."/>
            <person name="Che J."/>
            <person name="Ge C."/>
            <person name="Shi H."/>
            <person name="Pan Z."/>
            <person name="Liu X."/>
        </authorList>
    </citation>
    <scope>NUCLEOTIDE SEQUENCE [LARGE SCALE GENOMIC DNA]</scope>
    <source>
        <strain evidence="9 10">DSM 8552</strain>
    </source>
</reference>
<accession>A0ABR5NAG1</accession>
<dbReference type="Proteomes" id="UP000051063">
    <property type="component" value="Unassembled WGS sequence"/>
</dbReference>
<comment type="caution">
    <text evidence="9">The sequence shown here is derived from an EMBL/GenBank/DDBJ whole genome shotgun (WGS) entry which is preliminary data.</text>
</comment>
<dbReference type="EMBL" id="LJJB01000007">
    <property type="protein sequence ID" value="KQL48526.1"/>
    <property type="molecule type" value="Genomic_DNA"/>
</dbReference>
<keyword evidence="5 7" id="KW-1133">Transmembrane helix</keyword>
<keyword evidence="10" id="KW-1185">Reference proteome</keyword>
<feature type="transmembrane region" description="Helical" evidence="7">
    <location>
        <begin position="68"/>
        <end position="87"/>
    </location>
</feature>
<keyword evidence="3" id="KW-1003">Cell membrane</keyword>
<keyword evidence="6 7" id="KW-0472">Membrane</keyword>
<name>A0ABR5NAG1_BRECH</name>
<evidence type="ECO:0000313" key="9">
    <source>
        <dbReference type="EMBL" id="KQL48526.1"/>
    </source>
</evidence>
<evidence type="ECO:0000256" key="6">
    <source>
        <dbReference type="ARBA" id="ARBA00023136"/>
    </source>
</evidence>
<dbReference type="InterPro" id="IPR000620">
    <property type="entry name" value="EamA_dom"/>
</dbReference>
<feature type="transmembrane region" description="Helical" evidence="7">
    <location>
        <begin position="250"/>
        <end position="267"/>
    </location>
</feature>
<dbReference type="InterPro" id="IPR037185">
    <property type="entry name" value="EmrE-like"/>
</dbReference>
<dbReference type="SUPFAM" id="SSF103481">
    <property type="entry name" value="Multidrug resistance efflux transporter EmrE"/>
    <property type="match status" value="2"/>
</dbReference>
<evidence type="ECO:0000256" key="3">
    <source>
        <dbReference type="ARBA" id="ARBA00022475"/>
    </source>
</evidence>
<protein>
    <submittedName>
        <fullName evidence="9">Multidrug transporter</fullName>
    </submittedName>
</protein>
<feature type="transmembrane region" description="Helical" evidence="7">
    <location>
        <begin position="221"/>
        <end position="243"/>
    </location>
</feature>
<organism evidence="9 10">
    <name type="scientific">Brevibacillus choshinensis</name>
    <dbReference type="NCBI Taxonomy" id="54911"/>
    <lineage>
        <taxon>Bacteria</taxon>
        <taxon>Bacillati</taxon>
        <taxon>Bacillota</taxon>
        <taxon>Bacilli</taxon>
        <taxon>Bacillales</taxon>
        <taxon>Paenibacillaceae</taxon>
        <taxon>Brevibacillus</taxon>
    </lineage>
</organism>
<feature type="transmembrane region" description="Helical" evidence="7">
    <location>
        <begin position="273"/>
        <end position="292"/>
    </location>
</feature>
<comment type="subcellular location">
    <subcellularLocation>
        <location evidence="1">Cell membrane</location>
        <topology evidence="1">Multi-pass membrane protein</topology>
    </subcellularLocation>
</comment>
<evidence type="ECO:0000313" key="10">
    <source>
        <dbReference type="Proteomes" id="UP000051063"/>
    </source>
</evidence>
<feature type="domain" description="EamA" evidence="8">
    <location>
        <begin position="152"/>
        <end position="288"/>
    </location>
</feature>
<keyword evidence="4 7" id="KW-0812">Transmembrane</keyword>
<evidence type="ECO:0000256" key="7">
    <source>
        <dbReference type="SAM" id="Phobius"/>
    </source>
</evidence>
<sequence length="318" mass="35252">MKTQRISAGHLAAFVTILIWGMTYISTKLLLVDFTSIEILFFRFIIGYLTLLIVYPRRVKTRDFKEELLYIIAGLCGVTLFFLLENIALTYTFASNVGVIVSISPFFTAVLAHFSLEGETLRPRFLVGFVIAIIGIALIMCNGSFVLQLNPLGDLLAIIASIVWAAYSVFMRKISKLGYHTVGSTRKVFFYGLLFMLPALLTLDSTFDFSRFLSVPNLSNLLFLGFAASALCFVSWNWAVGILGAVKTSLYIYLVPVITIVASSLILHEKITWIAIVGAALTLVGLFVSEGTKQLGLKGKFFRQTGRDNQVSVKKSSY</sequence>
<feature type="transmembrane region" description="Helical" evidence="7">
    <location>
        <begin position="190"/>
        <end position="209"/>
    </location>
</feature>
<dbReference type="RefSeq" id="WP_055742813.1">
    <property type="nucleotide sequence ID" value="NZ_LJJB01000007.1"/>
</dbReference>
<dbReference type="Pfam" id="PF00892">
    <property type="entry name" value="EamA"/>
    <property type="match status" value="2"/>
</dbReference>
<gene>
    <name evidence="9" type="ORF">AN963_01585</name>
</gene>
<evidence type="ECO:0000256" key="1">
    <source>
        <dbReference type="ARBA" id="ARBA00004651"/>
    </source>
</evidence>
<feature type="transmembrane region" description="Helical" evidence="7">
    <location>
        <begin position="152"/>
        <end position="170"/>
    </location>
</feature>
<comment type="similarity">
    <text evidence="2">Belongs to the EamA transporter family.</text>
</comment>
<evidence type="ECO:0000256" key="4">
    <source>
        <dbReference type="ARBA" id="ARBA00022692"/>
    </source>
</evidence>
<evidence type="ECO:0000259" key="8">
    <source>
        <dbReference type="Pfam" id="PF00892"/>
    </source>
</evidence>
<evidence type="ECO:0000256" key="5">
    <source>
        <dbReference type="ARBA" id="ARBA00022989"/>
    </source>
</evidence>
<dbReference type="PANTHER" id="PTHR32322:SF18">
    <property type="entry name" value="S-ADENOSYLMETHIONINE_S-ADENOSYLHOMOCYSTEINE TRANSPORTER"/>
    <property type="match status" value="1"/>
</dbReference>
<dbReference type="PANTHER" id="PTHR32322">
    <property type="entry name" value="INNER MEMBRANE TRANSPORTER"/>
    <property type="match status" value="1"/>
</dbReference>
<proteinExistence type="inferred from homology"/>
<feature type="transmembrane region" description="Helical" evidence="7">
    <location>
        <begin position="12"/>
        <end position="31"/>
    </location>
</feature>